<dbReference type="InterPro" id="IPR046450">
    <property type="entry name" value="PA_dom_sf"/>
</dbReference>
<keyword evidence="8" id="KW-0862">Zinc</keyword>
<evidence type="ECO:0000256" key="3">
    <source>
        <dbReference type="ARBA" id="ARBA00005634"/>
    </source>
</evidence>
<comment type="similarity">
    <text evidence="3">Belongs to the peptidase M28 family. M28B subfamily.</text>
</comment>
<evidence type="ECO:0000313" key="20">
    <source>
        <dbReference type="Proteomes" id="UP001152561"/>
    </source>
</evidence>
<evidence type="ECO:0000256" key="8">
    <source>
        <dbReference type="ARBA" id="ARBA00022833"/>
    </source>
</evidence>
<accession>A0A9Q1RJS1</accession>
<evidence type="ECO:0000256" key="10">
    <source>
        <dbReference type="ARBA" id="ARBA00022989"/>
    </source>
</evidence>
<keyword evidence="5 16" id="KW-0812">Transmembrane</keyword>
<dbReference type="InterPro" id="IPR007365">
    <property type="entry name" value="TFR-like_dimer_dom"/>
</dbReference>
<dbReference type="SUPFAM" id="SSF47672">
    <property type="entry name" value="Transferrin receptor-like dimerisation domain"/>
    <property type="match status" value="2"/>
</dbReference>
<dbReference type="GO" id="GO:0005789">
    <property type="term" value="C:endoplasmic reticulum membrane"/>
    <property type="evidence" value="ECO:0007669"/>
    <property type="project" value="UniProtKB-SubCell"/>
</dbReference>
<sequence>MPQPYYNVSNKMLFISKQTWSFLFILFILAFFTTLLHYSHHTNTPAHKSSHFYLDSFLSSATNYTLATYLRHLTLHPHLAGTLPSLHTALYVKSHFQSLNLQTHVTNYTVLLSYPLFSSVTLHFPNGSVLSLTLSEPGLSSTGVVKPYHAYSPSGSVYGKPVFLNYGREMDYIALGVHGVKVKGCVGIVRRGGRLSRNEVVEKAAARGVTAVLMFTDSEFAGGVERGTVMSGVGDPLSPGWGGVENGEKLRLDDPIVMQKFPSIHSLPISMISAETILKSLEGAEMPYEWRKSMRCSTSGRVGPGPIMLNFTYEGERKMATVQNVFAVIRGSEEPDRFVLLGNHRDAWTYGAVDPNSGTAALLDIARRYALLIRLGWNPRRTIILCSWDAEEFGMIGSTEWVEQNLLTLGSKSVAYLNVDCAVQGPGFFPSTTPQFDDLLTEITKKVNDPDSEGMTLYERWTAANRGIRIQRLTAVDSDFAPFLHHAGVPSVDLYYGKDFPVYHTAFDSYNWMVNFGDPFFQRHVAVTGVWGLLALRLAEDPILPFNYLPYAAELQDYNRILTDLLEGSNISLHPITAATQQLAAAAKQTLEEAKKLKEDEATDEHTVLKRRILNDQLMFAERGFLDEEGLQGRPWFKHMVYGPRNDGESELDFFPGLANAISRSSGLKSGEHNAETQHEIWRIARAIQRAAHTLKGIVLSVLRMQVYGPRNDGENELDFFPGLANAISRSSGLKSGEHNASIQHEIWRIARAIQRAAHALKCELT</sequence>
<keyword evidence="11" id="KW-0482">Metalloprotease</keyword>
<dbReference type="Proteomes" id="UP001152561">
    <property type="component" value="Unassembled WGS sequence"/>
</dbReference>
<evidence type="ECO:0000256" key="14">
    <source>
        <dbReference type="ARBA" id="ARBA00052003"/>
    </source>
</evidence>
<dbReference type="Pfam" id="PF04253">
    <property type="entry name" value="TFR_dimer"/>
    <property type="match status" value="2"/>
</dbReference>
<keyword evidence="4" id="KW-0645">Protease</keyword>
<dbReference type="InterPro" id="IPR007484">
    <property type="entry name" value="Peptidase_M28"/>
</dbReference>
<gene>
    <name evidence="19" type="ORF">K7X08_004440</name>
</gene>
<dbReference type="Gene3D" id="3.50.30.30">
    <property type="match status" value="1"/>
</dbReference>
<evidence type="ECO:0000256" key="12">
    <source>
        <dbReference type="ARBA" id="ARBA00023136"/>
    </source>
</evidence>
<dbReference type="PANTHER" id="PTHR10404:SF75">
    <property type="entry name" value="GLUTAMATE CARBOXYPEPTIDASE AMP1-RELATED"/>
    <property type="match status" value="1"/>
</dbReference>
<evidence type="ECO:0000256" key="16">
    <source>
        <dbReference type="SAM" id="Phobius"/>
    </source>
</evidence>
<evidence type="ECO:0000256" key="15">
    <source>
        <dbReference type="ARBA" id="ARBA00066561"/>
    </source>
</evidence>
<dbReference type="SUPFAM" id="SSF53187">
    <property type="entry name" value="Zn-dependent exopeptidases"/>
    <property type="match status" value="1"/>
</dbReference>
<dbReference type="InterPro" id="IPR039373">
    <property type="entry name" value="Peptidase_M28B"/>
</dbReference>
<keyword evidence="20" id="KW-1185">Reference proteome</keyword>
<comment type="subcellular location">
    <subcellularLocation>
        <location evidence="2">Endoplasmic reticulum membrane</location>
        <topology evidence="2">Single-pass type II membrane protein</topology>
    </subcellularLocation>
</comment>
<comment type="caution">
    <text evidence="19">The sequence shown here is derived from an EMBL/GenBank/DDBJ whole genome shotgun (WGS) entry which is preliminary data.</text>
</comment>
<dbReference type="EMBL" id="JAJAGQ010000006">
    <property type="protein sequence ID" value="KAJ8560382.1"/>
    <property type="molecule type" value="Genomic_DNA"/>
</dbReference>
<evidence type="ECO:0000256" key="11">
    <source>
        <dbReference type="ARBA" id="ARBA00023049"/>
    </source>
</evidence>
<evidence type="ECO:0000259" key="18">
    <source>
        <dbReference type="Pfam" id="PF04389"/>
    </source>
</evidence>
<comment type="catalytic activity">
    <reaction evidence="14">
        <text>Release of an unsubstituted, C-terminal glutamyl residue, typically from Ac-Asp-Glu or folylpoly-gamma-glutamates.</text>
        <dbReference type="EC" id="3.4.17.21"/>
    </reaction>
</comment>
<keyword evidence="9" id="KW-0735">Signal-anchor</keyword>
<dbReference type="InterPro" id="IPR036757">
    <property type="entry name" value="TFR-like_dimer_dom_sf"/>
</dbReference>
<keyword evidence="12 16" id="KW-0472">Membrane</keyword>
<evidence type="ECO:0000256" key="6">
    <source>
        <dbReference type="ARBA" id="ARBA00022723"/>
    </source>
</evidence>
<comment type="cofactor">
    <cofactor evidence="1">
        <name>Zn(2+)</name>
        <dbReference type="ChEBI" id="CHEBI:29105"/>
    </cofactor>
</comment>
<dbReference type="Gene3D" id="1.20.930.40">
    <property type="entry name" value="Transferrin receptor-like, dimerisation domain"/>
    <property type="match status" value="2"/>
</dbReference>
<dbReference type="GO" id="GO:0010075">
    <property type="term" value="P:regulation of meristem growth"/>
    <property type="evidence" value="ECO:0007669"/>
    <property type="project" value="UniProtKB-ARBA"/>
</dbReference>
<dbReference type="EC" id="3.4.17.21" evidence="15"/>
<dbReference type="FunFam" id="3.40.630.10:FF:000164">
    <property type="entry name" value="Os01g0740650 protein"/>
    <property type="match status" value="1"/>
</dbReference>
<reference evidence="20" key="1">
    <citation type="journal article" date="2023" name="Proc. Natl. Acad. Sci. U.S.A.">
        <title>Genomic and structural basis for evolution of tropane alkaloid biosynthesis.</title>
        <authorList>
            <person name="Wanga Y.-J."/>
            <person name="Taina T."/>
            <person name="Yua J.-Y."/>
            <person name="Lia J."/>
            <person name="Xua B."/>
            <person name="Chenc J."/>
            <person name="D'Auriad J.C."/>
            <person name="Huanga J.-P."/>
            <person name="Huanga S.-X."/>
        </authorList>
    </citation>
    <scope>NUCLEOTIDE SEQUENCE [LARGE SCALE GENOMIC DNA]</scope>
    <source>
        <strain evidence="20">cv. KIB-2019</strain>
    </source>
</reference>
<proteinExistence type="inferred from homology"/>
<dbReference type="OrthoDB" id="5841748at2759"/>
<dbReference type="FunFam" id="1.20.930.40:FF:000001">
    <property type="entry name" value="N-acetylated-alpha-linked acidic dipeptidase 2"/>
    <property type="match status" value="1"/>
</dbReference>
<dbReference type="GO" id="GO:0046872">
    <property type="term" value="F:metal ion binding"/>
    <property type="evidence" value="ECO:0007669"/>
    <property type="project" value="UniProtKB-KW"/>
</dbReference>
<evidence type="ECO:0000256" key="1">
    <source>
        <dbReference type="ARBA" id="ARBA00001947"/>
    </source>
</evidence>
<dbReference type="GO" id="GO:0006508">
    <property type="term" value="P:proteolysis"/>
    <property type="evidence" value="ECO:0007669"/>
    <property type="project" value="UniProtKB-KW"/>
</dbReference>
<evidence type="ECO:0000256" key="9">
    <source>
        <dbReference type="ARBA" id="ARBA00022968"/>
    </source>
</evidence>
<evidence type="ECO:0000313" key="19">
    <source>
        <dbReference type="EMBL" id="KAJ8560382.1"/>
    </source>
</evidence>
<dbReference type="Gene3D" id="3.40.630.10">
    <property type="entry name" value="Zn peptidases"/>
    <property type="match status" value="1"/>
</dbReference>
<evidence type="ECO:0000256" key="7">
    <source>
        <dbReference type="ARBA" id="ARBA00022801"/>
    </source>
</evidence>
<protein>
    <recommendedName>
        <fullName evidence="15">glutamate carboxypeptidase II</fullName>
        <ecNumber evidence="15">3.4.17.21</ecNumber>
    </recommendedName>
</protein>
<feature type="domain" description="Transferrin receptor-like dimerisation" evidence="17">
    <location>
        <begin position="707"/>
        <end position="762"/>
    </location>
</feature>
<evidence type="ECO:0000256" key="2">
    <source>
        <dbReference type="ARBA" id="ARBA00004648"/>
    </source>
</evidence>
<feature type="domain" description="Peptidase M28" evidence="18">
    <location>
        <begin position="324"/>
        <end position="511"/>
    </location>
</feature>
<dbReference type="CDD" id="cd08022">
    <property type="entry name" value="M28_PSMA_like"/>
    <property type="match status" value="1"/>
</dbReference>
<dbReference type="GO" id="GO:0004181">
    <property type="term" value="F:metallocarboxypeptidase activity"/>
    <property type="evidence" value="ECO:0007669"/>
    <property type="project" value="UniProtKB-EC"/>
</dbReference>
<keyword evidence="7" id="KW-0378">Hydrolase</keyword>
<feature type="transmembrane region" description="Helical" evidence="16">
    <location>
        <begin position="20"/>
        <end position="38"/>
    </location>
</feature>
<keyword evidence="6" id="KW-0479">Metal-binding</keyword>
<dbReference type="Pfam" id="PF04389">
    <property type="entry name" value="Peptidase_M28"/>
    <property type="match status" value="1"/>
</dbReference>
<organism evidence="19 20">
    <name type="scientific">Anisodus acutangulus</name>
    <dbReference type="NCBI Taxonomy" id="402998"/>
    <lineage>
        <taxon>Eukaryota</taxon>
        <taxon>Viridiplantae</taxon>
        <taxon>Streptophyta</taxon>
        <taxon>Embryophyta</taxon>
        <taxon>Tracheophyta</taxon>
        <taxon>Spermatophyta</taxon>
        <taxon>Magnoliopsida</taxon>
        <taxon>eudicotyledons</taxon>
        <taxon>Gunneridae</taxon>
        <taxon>Pentapetalae</taxon>
        <taxon>asterids</taxon>
        <taxon>lamiids</taxon>
        <taxon>Solanales</taxon>
        <taxon>Solanaceae</taxon>
        <taxon>Solanoideae</taxon>
        <taxon>Hyoscyameae</taxon>
        <taxon>Anisodus</taxon>
    </lineage>
</organism>
<dbReference type="SUPFAM" id="SSF52025">
    <property type="entry name" value="PA domain"/>
    <property type="match status" value="1"/>
</dbReference>
<evidence type="ECO:0000259" key="17">
    <source>
        <dbReference type="Pfam" id="PF04253"/>
    </source>
</evidence>
<name>A0A9Q1RJS1_9SOLA</name>
<evidence type="ECO:0000256" key="4">
    <source>
        <dbReference type="ARBA" id="ARBA00022670"/>
    </source>
</evidence>
<dbReference type="AlphaFoldDB" id="A0A9Q1RJS1"/>
<feature type="domain" description="Transferrin receptor-like dimerisation" evidence="17">
    <location>
        <begin position="571"/>
        <end position="696"/>
    </location>
</feature>
<keyword evidence="10 16" id="KW-1133">Transmembrane helix</keyword>
<keyword evidence="13" id="KW-0325">Glycoprotein</keyword>
<evidence type="ECO:0000256" key="5">
    <source>
        <dbReference type="ARBA" id="ARBA00022692"/>
    </source>
</evidence>
<evidence type="ECO:0000256" key="13">
    <source>
        <dbReference type="ARBA" id="ARBA00023180"/>
    </source>
</evidence>
<dbReference type="PANTHER" id="PTHR10404">
    <property type="entry name" value="N-ACETYLATED-ALPHA-LINKED ACIDIC DIPEPTIDASE"/>
    <property type="match status" value="1"/>
</dbReference>